<accession>A0A495W8R9</accession>
<proteinExistence type="predicted"/>
<dbReference type="SMART" id="SM00530">
    <property type="entry name" value="HTH_XRE"/>
    <property type="match status" value="1"/>
</dbReference>
<feature type="domain" description="HTH cro/C1-type" evidence="1">
    <location>
        <begin position="17"/>
        <end position="71"/>
    </location>
</feature>
<dbReference type="EMBL" id="RBXO01000001">
    <property type="protein sequence ID" value="RKT57063.1"/>
    <property type="molecule type" value="Genomic_DNA"/>
</dbReference>
<gene>
    <name evidence="2" type="ORF">C8E97_5777</name>
</gene>
<dbReference type="CDD" id="cd00093">
    <property type="entry name" value="HTH_XRE"/>
    <property type="match status" value="1"/>
</dbReference>
<dbReference type="InterPro" id="IPR001387">
    <property type="entry name" value="Cro/C1-type_HTH"/>
</dbReference>
<dbReference type="InterPro" id="IPR010982">
    <property type="entry name" value="Lambda_DNA-bd_dom_sf"/>
</dbReference>
<dbReference type="OrthoDB" id="3436020at2"/>
<dbReference type="GO" id="GO:0003677">
    <property type="term" value="F:DNA binding"/>
    <property type="evidence" value="ECO:0007669"/>
    <property type="project" value="InterPro"/>
</dbReference>
<dbReference type="InterPro" id="IPR043917">
    <property type="entry name" value="DUF5753"/>
</dbReference>
<dbReference type="Gene3D" id="1.10.260.40">
    <property type="entry name" value="lambda repressor-like DNA-binding domains"/>
    <property type="match status" value="1"/>
</dbReference>
<evidence type="ECO:0000313" key="2">
    <source>
        <dbReference type="EMBL" id="RKT57063.1"/>
    </source>
</evidence>
<evidence type="ECO:0000313" key="3">
    <source>
        <dbReference type="Proteomes" id="UP000282084"/>
    </source>
</evidence>
<reference evidence="2 3" key="1">
    <citation type="submission" date="2018-10" db="EMBL/GenBank/DDBJ databases">
        <title>Sequencing the genomes of 1000 actinobacteria strains.</title>
        <authorList>
            <person name="Klenk H.-P."/>
        </authorList>
    </citation>
    <scope>NUCLEOTIDE SEQUENCE [LARGE SCALE GENOMIC DNA]</scope>
    <source>
        <strain evidence="2 3">DSM 43800</strain>
    </source>
</reference>
<dbReference type="Pfam" id="PF13560">
    <property type="entry name" value="HTH_31"/>
    <property type="match status" value="1"/>
</dbReference>
<name>A0A495W8R9_9PSEU</name>
<sequence length="285" mass="31537">MGKTGQTVERMQLGLALQGLRQRAGKSQQEAGAFVGKAHARISQVENGRGVLKHEDLLKLLDFYDATDQERDTVLAIGMQARRRQPRRAYTDELPDAFGRLADLQASAARIRHYEAGLYPGLLQSPDYVQALMHVAGSVWYDATEVEERVAFRLEHQRRVFDAGHDKELNFVFTEDALTNVVGSASVMQGQVLHVLQLMARHPDMTVQILPSGTADNPALGGGLIVLDFVGAPRIAYPTMVYGSATYYDQVADTDAMARAFERVRELALPPQESKSLLIESLKET</sequence>
<dbReference type="AlphaFoldDB" id="A0A495W8R9"/>
<dbReference type="PROSITE" id="PS50943">
    <property type="entry name" value="HTH_CROC1"/>
    <property type="match status" value="1"/>
</dbReference>
<dbReference type="SUPFAM" id="SSF47413">
    <property type="entry name" value="lambda repressor-like DNA-binding domains"/>
    <property type="match status" value="1"/>
</dbReference>
<protein>
    <submittedName>
        <fullName evidence="2">Helix-turn-helix protein</fullName>
    </submittedName>
</protein>
<evidence type="ECO:0000259" key="1">
    <source>
        <dbReference type="PROSITE" id="PS50943"/>
    </source>
</evidence>
<dbReference type="Pfam" id="PF19054">
    <property type="entry name" value="DUF5753"/>
    <property type="match status" value="1"/>
</dbReference>
<comment type="caution">
    <text evidence="2">The sequence shown here is derived from an EMBL/GenBank/DDBJ whole genome shotgun (WGS) entry which is preliminary data.</text>
</comment>
<dbReference type="Proteomes" id="UP000282084">
    <property type="component" value="Unassembled WGS sequence"/>
</dbReference>
<organism evidence="2 3">
    <name type="scientific">Saccharothrix australiensis</name>
    <dbReference type="NCBI Taxonomy" id="2072"/>
    <lineage>
        <taxon>Bacteria</taxon>
        <taxon>Bacillati</taxon>
        <taxon>Actinomycetota</taxon>
        <taxon>Actinomycetes</taxon>
        <taxon>Pseudonocardiales</taxon>
        <taxon>Pseudonocardiaceae</taxon>
        <taxon>Saccharothrix</taxon>
    </lineage>
</organism>
<dbReference type="RefSeq" id="WP_121012642.1">
    <property type="nucleotide sequence ID" value="NZ_RBXO01000001.1"/>
</dbReference>
<keyword evidence="3" id="KW-1185">Reference proteome</keyword>